<accession>A0A9Q0NFG1</accession>
<proteinExistence type="predicted"/>
<dbReference type="Proteomes" id="UP001151699">
    <property type="component" value="Chromosome A"/>
</dbReference>
<dbReference type="EMBL" id="WJQU01000001">
    <property type="protein sequence ID" value="KAJ6649293.1"/>
    <property type="molecule type" value="Genomic_DNA"/>
</dbReference>
<name>A0A9Q0NFG1_9DIPT</name>
<organism evidence="1 2">
    <name type="scientific">Pseudolycoriella hygida</name>
    <dbReference type="NCBI Taxonomy" id="35572"/>
    <lineage>
        <taxon>Eukaryota</taxon>
        <taxon>Metazoa</taxon>
        <taxon>Ecdysozoa</taxon>
        <taxon>Arthropoda</taxon>
        <taxon>Hexapoda</taxon>
        <taxon>Insecta</taxon>
        <taxon>Pterygota</taxon>
        <taxon>Neoptera</taxon>
        <taxon>Endopterygota</taxon>
        <taxon>Diptera</taxon>
        <taxon>Nematocera</taxon>
        <taxon>Sciaroidea</taxon>
        <taxon>Sciaridae</taxon>
        <taxon>Pseudolycoriella</taxon>
    </lineage>
</organism>
<reference evidence="1" key="1">
    <citation type="submission" date="2022-07" db="EMBL/GenBank/DDBJ databases">
        <authorList>
            <person name="Trinca V."/>
            <person name="Uliana J.V.C."/>
            <person name="Torres T.T."/>
            <person name="Ward R.J."/>
            <person name="Monesi N."/>
        </authorList>
    </citation>
    <scope>NUCLEOTIDE SEQUENCE</scope>
    <source>
        <strain evidence="1">HSMRA1968</strain>
        <tissue evidence="1">Whole embryos</tissue>
    </source>
</reference>
<evidence type="ECO:0000313" key="2">
    <source>
        <dbReference type="Proteomes" id="UP001151699"/>
    </source>
</evidence>
<keyword evidence="2" id="KW-1185">Reference proteome</keyword>
<dbReference type="AlphaFoldDB" id="A0A9Q0NFG1"/>
<sequence length="58" mass="7039">MGTKLIQLMDTPYLLQWSDFNISKYTSFLPINECKFWFLHCDNLAMRKLYKRIDLNGY</sequence>
<evidence type="ECO:0000313" key="1">
    <source>
        <dbReference type="EMBL" id="KAJ6649293.1"/>
    </source>
</evidence>
<protein>
    <submittedName>
        <fullName evidence="1">Uncharacterized protein</fullName>
    </submittedName>
</protein>
<comment type="caution">
    <text evidence="1">The sequence shown here is derived from an EMBL/GenBank/DDBJ whole genome shotgun (WGS) entry which is preliminary data.</text>
</comment>
<gene>
    <name evidence="1" type="ORF">Bhyg_04527</name>
</gene>